<organism evidence="3 4">
    <name type="scientific">Toxocara canis</name>
    <name type="common">Canine roundworm</name>
    <dbReference type="NCBI Taxonomy" id="6265"/>
    <lineage>
        <taxon>Eukaryota</taxon>
        <taxon>Metazoa</taxon>
        <taxon>Ecdysozoa</taxon>
        <taxon>Nematoda</taxon>
        <taxon>Chromadorea</taxon>
        <taxon>Rhabditida</taxon>
        <taxon>Spirurina</taxon>
        <taxon>Ascaridomorpha</taxon>
        <taxon>Ascaridoidea</taxon>
        <taxon>Toxocaridae</taxon>
        <taxon>Toxocara</taxon>
    </lineage>
</organism>
<dbReference type="InterPro" id="IPR051561">
    <property type="entry name" value="FRAS1_ECM"/>
</dbReference>
<evidence type="ECO:0000313" key="3">
    <source>
        <dbReference type="EMBL" id="KHN73146.1"/>
    </source>
</evidence>
<feature type="region of interest" description="Disordered" evidence="1">
    <location>
        <begin position="441"/>
        <end position="461"/>
    </location>
</feature>
<dbReference type="OMA" id="RFWISIR"/>
<keyword evidence="4" id="KW-1185">Reference proteome</keyword>
<dbReference type="OrthoDB" id="5831138at2759"/>
<dbReference type="PANTHER" id="PTHR45739">
    <property type="entry name" value="MATRIX PROTEIN, PUTATIVE-RELATED"/>
    <property type="match status" value="1"/>
</dbReference>
<reference evidence="3 4" key="1">
    <citation type="submission" date="2014-11" db="EMBL/GenBank/DDBJ databases">
        <title>Genetic blueprint of the zoonotic pathogen Toxocara canis.</title>
        <authorList>
            <person name="Zhu X.-Q."/>
            <person name="Korhonen P.K."/>
            <person name="Cai H."/>
            <person name="Young N.D."/>
            <person name="Nejsum P."/>
            <person name="von Samson-Himmelstjerna G."/>
            <person name="Boag P.R."/>
            <person name="Tan P."/>
            <person name="Li Q."/>
            <person name="Min J."/>
            <person name="Yang Y."/>
            <person name="Wang X."/>
            <person name="Fang X."/>
            <person name="Hall R.S."/>
            <person name="Hofmann A."/>
            <person name="Sternberg P.W."/>
            <person name="Jex A.R."/>
            <person name="Gasser R.B."/>
        </authorList>
    </citation>
    <scope>NUCLEOTIDE SEQUENCE [LARGE SCALE GENOMIC DNA]</scope>
    <source>
        <strain evidence="3">PN_DK_2014</strain>
    </source>
</reference>
<dbReference type="AlphaFoldDB" id="A0A0B2UQ78"/>
<evidence type="ECO:0000313" key="4">
    <source>
        <dbReference type="Proteomes" id="UP000031036"/>
    </source>
</evidence>
<evidence type="ECO:0000256" key="1">
    <source>
        <dbReference type="SAM" id="MobiDB-lite"/>
    </source>
</evidence>
<feature type="compositionally biased region" description="Pro residues" evidence="1">
    <location>
        <begin position="446"/>
        <end position="460"/>
    </location>
</feature>
<dbReference type="PANTHER" id="PTHR45739:SF8">
    <property type="entry name" value="FRAS1-RELATED EXTRACELLULAR MATRIX PROTEIN 1"/>
    <property type="match status" value="1"/>
</dbReference>
<sequence>MRGITITQGGSVAINASYVNLSRVVMLCKEELLVEASRPPRSGLLHFVIASNQSSVVTANQLLSGRALVYRNQMTDDTQPDEIIFHLYPRSESTKRTNRLRIPLSISLNPPTDPLFKVDKIPDQVSVVSGAELDLDPNLFQVSHPHIQPSAIVYRLIQEGSNGVQLTLNGERIKDFSQGDLNKRKVRIQHTQRFDTSDQVDVLVFQIGEHKRALVIDILPLSLSLYNHSDIMFAQGKTYIVLNRSHLGANSNGDRSKIVYNITKAPENGTFYWVAGEKEANSFTQKDIDEERVLYAQLNMQAYQDSFEFALGNEQNDVIYNRSYVVILPVVKPQRLLVEREEPEPITVSHLNATILEGSAPRFLVIDPPSLGRLIMDGNVNESVMFFTLSDVHNGRLFYMPFETDGEKTDSIELQLEADGVQPARFRFWISIRLKQRHQTVLPASRAPPPTPPETPPGPEMAPVSHHLPIVILLIIVSLTIFILLCRRHSVKQRRHKVIVEQKQREFAAKLDAAVEDQPDLLDTTVYATIGRNRPESTAQRSRPMQTFEPPQCRVTPLPLASPVLQRNAAKGFQSSLDYTILARAGSSDLGRNRPDKLQATKLKDNQYWV</sequence>
<protein>
    <submittedName>
        <fullName evidence="3">Chondroitin sulfate proteoglycan 4</fullName>
    </submittedName>
</protein>
<keyword evidence="2" id="KW-0472">Membrane</keyword>
<gene>
    <name evidence="3" type="primary">Cspg4</name>
    <name evidence="3" type="ORF">Tcan_16428</name>
</gene>
<dbReference type="GO" id="GO:0009653">
    <property type="term" value="P:anatomical structure morphogenesis"/>
    <property type="evidence" value="ECO:0007669"/>
    <property type="project" value="TreeGrafter"/>
</dbReference>
<dbReference type="EMBL" id="JPKZ01003147">
    <property type="protein sequence ID" value="KHN73146.1"/>
    <property type="molecule type" value="Genomic_DNA"/>
</dbReference>
<proteinExistence type="predicted"/>
<dbReference type="Proteomes" id="UP000031036">
    <property type="component" value="Unassembled WGS sequence"/>
</dbReference>
<keyword evidence="2" id="KW-1133">Transmembrane helix</keyword>
<dbReference type="STRING" id="6265.A0A0B2UQ78"/>
<evidence type="ECO:0000256" key="2">
    <source>
        <dbReference type="SAM" id="Phobius"/>
    </source>
</evidence>
<feature type="transmembrane region" description="Helical" evidence="2">
    <location>
        <begin position="467"/>
        <end position="486"/>
    </location>
</feature>
<keyword evidence="2" id="KW-0812">Transmembrane</keyword>
<dbReference type="Pfam" id="PF16184">
    <property type="entry name" value="Cadherin_3"/>
    <property type="match status" value="2"/>
</dbReference>
<accession>A0A0B2UQ78</accession>
<name>A0A0B2UQ78_TOXCA</name>
<comment type="caution">
    <text evidence="3">The sequence shown here is derived from an EMBL/GenBank/DDBJ whole genome shotgun (WGS) entry which is preliminary data.</text>
</comment>